<dbReference type="RefSeq" id="WP_034795325.1">
    <property type="nucleotide sequence ID" value="NZ_AWFF01000033.1"/>
</dbReference>
<dbReference type="AlphaFoldDB" id="A0A062UFE4"/>
<proteinExistence type="predicted"/>
<keyword evidence="1" id="KW-0472">Membrane</keyword>
<organism evidence="2 3">
    <name type="scientific">Hyphomonas beringensis</name>
    <dbReference type="NCBI Taxonomy" id="1280946"/>
    <lineage>
        <taxon>Bacteria</taxon>
        <taxon>Pseudomonadati</taxon>
        <taxon>Pseudomonadota</taxon>
        <taxon>Alphaproteobacteria</taxon>
        <taxon>Hyphomonadales</taxon>
        <taxon>Hyphomonadaceae</taxon>
        <taxon>Hyphomonas</taxon>
    </lineage>
</organism>
<feature type="transmembrane region" description="Helical" evidence="1">
    <location>
        <begin position="33"/>
        <end position="52"/>
    </location>
</feature>
<feature type="transmembrane region" description="Helical" evidence="1">
    <location>
        <begin position="6"/>
        <end position="26"/>
    </location>
</feature>
<dbReference type="Proteomes" id="UP000027037">
    <property type="component" value="Unassembled WGS sequence"/>
</dbReference>
<feature type="transmembrane region" description="Helical" evidence="1">
    <location>
        <begin position="72"/>
        <end position="90"/>
    </location>
</feature>
<evidence type="ECO:0000256" key="1">
    <source>
        <dbReference type="SAM" id="Phobius"/>
    </source>
</evidence>
<accession>A0A062UFE4</accession>
<keyword evidence="1" id="KW-1133">Transmembrane helix</keyword>
<keyword evidence="3" id="KW-1185">Reference proteome</keyword>
<dbReference type="eggNOG" id="ENOG503194Q">
    <property type="taxonomic scope" value="Bacteria"/>
</dbReference>
<name>A0A062UFE4_9PROT</name>
<comment type="caution">
    <text evidence="2">The sequence shown here is derived from an EMBL/GenBank/DDBJ whole genome shotgun (WGS) entry which is preliminary data.</text>
</comment>
<gene>
    <name evidence="2" type="ORF">HY29_12990</name>
</gene>
<protein>
    <submittedName>
        <fullName evidence="2">Uncharacterized protein</fullName>
    </submittedName>
</protein>
<dbReference type="EMBL" id="AWFF01000033">
    <property type="protein sequence ID" value="KCZ54835.1"/>
    <property type="molecule type" value="Genomic_DNA"/>
</dbReference>
<reference evidence="2 3" key="1">
    <citation type="journal article" date="2014" name="Antonie Van Leeuwenhoek">
        <title>Hyphomonas beringensis sp. nov. and Hyphomonas chukchiensis sp. nov., isolated from surface seawater of the Bering Sea and Chukchi Sea.</title>
        <authorList>
            <person name="Li C."/>
            <person name="Lai Q."/>
            <person name="Li G."/>
            <person name="Dong C."/>
            <person name="Wang J."/>
            <person name="Liao Y."/>
            <person name="Shao Z."/>
        </authorList>
    </citation>
    <scope>NUCLEOTIDE SEQUENCE [LARGE SCALE GENOMIC DNA]</scope>
    <source>
        <strain evidence="2 3">25B14_1</strain>
    </source>
</reference>
<evidence type="ECO:0000313" key="2">
    <source>
        <dbReference type="EMBL" id="KCZ54835.1"/>
    </source>
</evidence>
<dbReference type="PATRIC" id="fig|1280946.3.peg.1607"/>
<sequence>MEDFIAAILSAAGGVVLGPILTRLAGASATGGLLGGIIGGLAAHYGLDAANIQVLGDGADSVLAPINVINNLLEGALGGGILGLLGGVLMRPKR</sequence>
<keyword evidence="1" id="KW-0812">Transmembrane</keyword>
<evidence type="ECO:0000313" key="3">
    <source>
        <dbReference type="Proteomes" id="UP000027037"/>
    </source>
</evidence>